<evidence type="ECO:0000313" key="2">
    <source>
        <dbReference type="Proteomes" id="UP000199169"/>
    </source>
</evidence>
<organism evidence="1 2">
    <name type="scientific">Candidatus Accumulibacter aalborgensis</name>
    <dbReference type="NCBI Taxonomy" id="1860102"/>
    <lineage>
        <taxon>Bacteria</taxon>
        <taxon>Pseudomonadati</taxon>
        <taxon>Pseudomonadota</taxon>
        <taxon>Betaproteobacteria</taxon>
        <taxon>Candidatus Accumulibacter</taxon>
    </lineage>
</organism>
<dbReference type="STRING" id="1860102.ACCAA_370041"/>
<protein>
    <recommendedName>
        <fullName evidence="3">Phytanoyl-CoA dioxygenase</fullName>
    </recommendedName>
</protein>
<proteinExistence type="predicted"/>
<name>A0A1A8XQM0_9PROT</name>
<dbReference type="SUPFAM" id="SSF51197">
    <property type="entry name" value="Clavaminate synthase-like"/>
    <property type="match status" value="1"/>
</dbReference>
<evidence type="ECO:0000313" key="1">
    <source>
        <dbReference type="EMBL" id="SBT06956.1"/>
    </source>
</evidence>
<dbReference type="Proteomes" id="UP000199169">
    <property type="component" value="Unassembled WGS sequence"/>
</dbReference>
<evidence type="ECO:0008006" key="3">
    <source>
        <dbReference type="Google" id="ProtNLM"/>
    </source>
</evidence>
<reference evidence="1 2" key="1">
    <citation type="submission" date="2016-06" db="EMBL/GenBank/DDBJ databases">
        <authorList>
            <person name="Kjaerup R.B."/>
            <person name="Dalgaard T.S."/>
            <person name="Juul-Madsen H.R."/>
        </authorList>
    </citation>
    <scope>NUCLEOTIDE SEQUENCE [LARGE SCALE GENOMIC DNA]</scope>
    <source>
        <strain evidence="1">3</strain>
    </source>
</reference>
<dbReference type="RefSeq" id="WP_186407437.1">
    <property type="nucleotide sequence ID" value="NZ_FLQX01000113.1"/>
</dbReference>
<keyword evidence="2" id="KW-1185">Reference proteome</keyword>
<dbReference type="AlphaFoldDB" id="A0A1A8XQM0"/>
<dbReference type="Gene3D" id="2.60.120.620">
    <property type="entry name" value="q2cbj1_9rhob like domain"/>
    <property type="match status" value="1"/>
</dbReference>
<accession>A0A1A8XQM0</accession>
<gene>
    <name evidence="1" type="ORF">ACCAA_370041</name>
</gene>
<dbReference type="EMBL" id="FLQX01000113">
    <property type="protein sequence ID" value="SBT06956.1"/>
    <property type="molecule type" value="Genomic_DNA"/>
</dbReference>
<sequence>MIRHQAPADNEALRQSLYQGQVFLLEANVASRALGHAVRCLLLKHFGADYRSLEHSADGDVFFGRMGLSRRELYLQPEPQRLIAQLVASLGFDPARSACDPLRLRAILHDGEQNLRAKAVYYPHRDTWYSHSQSLITCWIPLDDLPREETFVFFPGQFTQAVANNSEIFDYQRWVERDWNLKIGWQHKDDGLTAQYPELTGALPEDAAKIGFSCRRDQVLLFAGHHLHQTLPQSRGRNRFSLDFRLVQLDDHEAGRGAPNVDNRSTGSALPHYINCAAALRA</sequence>